<protein>
    <submittedName>
        <fullName evidence="2">Uncharacterized protein</fullName>
    </submittedName>
</protein>
<proteinExistence type="predicted"/>
<comment type="caution">
    <text evidence="2">The sequence shown here is derived from an EMBL/GenBank/DDBJ whole genome shotgun (WGS) entry which is preliminary data.</text>
</comment>
<dbReference type="Proteomes" id="UP000591131">
    <property type="component" value="Unassembled WGS sequence"/>
</dbReference>
<sequence>MARMKQSLLRGIEGPQETPLAQDPKPGGPLELIDTSLNKVLELAFHYGNEWYCVQPLVVTPCRHFVRSEGSEFDRPMEDSGAYAPPDGTCRWNVRTKKLDFCKCPNGTTPYCPDYWGSERPKHCVCTTECAWGDDCPRQPSGNSPPYCHDRKCLLGCRGPGRKCPEDMSCIWNFFDKWTEDCIWPNVDEDLS</sequence>
<dbReference type="EMBL" id="JAAPAO010000128">
    <property type="protein sequence ID" value="KAF4671777.1"/>
    <property type="molecule type" value="Genomic_DNA"/>
</dbReference>
<dbReference type="AlphaFoldDB" id="A0A7J6MK15"/>
<reference evidence="2 3" key="1">
    <citation type="submission" date="2020-04" db="EMBL/GenBank/DDBJ databases">
        <title>Perkinsus chesapeaki whole genome sequence.</title>
        <authorList>
            <person name="Bogema D.R."/>
        </authorList>
    </citation>
    <scope>NUCLEOTIDE SEQUENCE [LARGE SCALE GENOMIC DNA]</scope>
    <source>
        <strain evidence="2">ATCC PRA-425</strain>
    </source>
</reference>
<organism evidence="2 3">
    <name type="scientific">Perkinsus chesapeaki</name>
    <name type="common">Clam parasite</name>
    <name type="synonym">Perkinsus andrewsi</name>
    <dbReference type="NCBI Taxonomy" id="330153"/>
    <lineage>
        <taxon>Eukaryota</taxon>
        <taxon>Sar</taxon>
        <taxon>Alveolata</taxon>
        <taxon>Perkinsozoa</taxon>
        <taxon>Perkinsea</taxon>
        <taxon>Perkinsida</taxon>
        <taxon>Perkinsidae</taxon>
        <taxon>Perkinsus</taxon>
    </lineage>
</organism>
<keyword evidence="3" id="KW-1185">Reference proteome</keyword>
<accession>A0A7J6MK15</accession>
<gene>
    <name evidence="2" type="ORF">FOL47_001213</name>
</gene>
<evidence type="ECO:0000256" key="1">
    <source>
        <dbReference type="SAM" id="MobiDB-lite"/>
    </source>
</evidence>
<evidence type="ECO:0000313" key="3">
    <source>
        <dbReference type="Proteomes" id="UP000591131"/>
    </source>
</evidence>
<evidence type="ECO:0000313" key="2">
    <source>
        <dbReference type="EMBL" id="KAF4671777.1"/>
    </source>
</evidence>
<name>A0A7J6MK15_PERCH</name>
<feature type="region of interest" description="Disordered" evidence="1">
    <location>
        <begin position="1"/>
        <end position="29"/>
    </location>
</feature>